<keyword evidence="4" id="KW-0997">Cell inner membrane</keyword>
<reference evidence="11 12" key="1">
    <citation type="submission" date="2022-06" db="EMBL/GenBank/DDBJ databases">
        <title>Isolation of gut microbiota from human fecal samples.</title>
        <authorList>
            <person name="Pamer E.G."/>
            <person name="Barat B."/>
            <person name="Waligurski E."/>
            <person name="Medina S."/>
            <person name="Paddock L."/>
            <person name="Mostad J."/>
        </authorList>
    </citation>
    <scope>NUCLEOTIDE SEQUENCE [LARGE SCALE GENOMIC DNA]</scope>
    <source>
        <strain evidence="11 12">SL.3.17</strain>
    </source>
</reference>
<gene>
    <name evidence="11" type="ORF">NE619_09505</name>
</gene>
<keyword evidence="7 9" id="KW-0472">Membrane</keyword>
<comment type="similarity">
    <text evidence="8">Belongs to the TRAP transporter small permease family.</text>
</comment>
<dbReference type="Proteomes" id="UP001524502">
    <property type="component" value="Unassembled WGS sequence"/>
</dbReference>
<keyword evidence="2" id="KW-0813">Transport</keyword>
<accession>A0ABT1RP46</accession>
<feature type="domain" description="Tripartite ATP-independent periplasmic transporters DctQ component" evidence="10">
    <location>
        <begin position="27"/>
        <end position="155"/>
    </location>
</feature>
<dbReference type="InterPro" id="IPR007387">
    <property type="entry name" value="TRAP_DctQ"/>
</dbReference>
<evidence type="ECO:0000256" key="3">
    <source>
        <dbReference type="ARBA" id="ARBA00022475"/>
    </source>
</evidence>
<evidence type="ECO:0000256" key="5">
    <source>
        <dbReference type="ARBA" id="ARBA00022692"/>
    </source>
</evidence>
<evidence type="ECO:0000256" key="7">
    <source>
        <dbReference type="ARBA" id="ARBA00023136"/>
    </source>
</evidence>
<dbReference type="InterPro" id="IPR055348">
    <property type="entry name" value="DctQ"/>
</dbReference>
<keyword evidence="12" id="KW-1185">Reference proteome</keyword>
<evidence type="ECO:0000256" key="9">
    <source>
        <dbReference type="SAM" id="Phobius"/>
    </source>
</evidence>
<feature type="transmembrane region" description="Helical" evidence="9">
    <location>
        <begin position="50"/>
        <end position="66"/>
    </location>
</feature>
<name>A0ABT1RP46_9FIRM</name>
<feature type="transmembrane region" description="Helical" evidence="9">
    <location>
        <begin position="130"/>
        <end position="150"/>
    </location>
</feature>
<feature type="transmembrane region" description="Helical" evidence="9">
    <location>
        <begin position="20"/>
        <end position="38"/>
    </location>
</feature>
<evidence type="ECO:0000256" key="6">
    <source>
        <dbReference type="ARBA" id="ARBA00022989"/>
    </source>
</evidence>
<dbReference type="Pfam" id="PF04290">
    <property type="entry name" value="DctQ"/>
    <property type="match status" value="1"/>
</dbReference>
<evidence type="ECO:0000313" key="12">
    <source>
        <dbReference type="Proteomes" id="UP001524502"/>
    </source>
</evidence>
<keyword evidence="3" id="KW-1003">Cell membrane</keyword>
<evidence type="ECO:0000256" key="1">
    <source>
        <dbReference type="ARBA" id="ARBA00004429"/>
    </source>
</evidence>
<evidence type="ECO:0000256" key="2">
    <source>
        <dbReference type="ARBA" id="ARBA00022448"/>
    </source>
</evidence>
<sequence length="168" mass="18958">MKTLKKLKLGYDKFEEGVVIGFLCITTLLIFYQVVMRYVFNNSPAWSEEIARFMFVWESWLGVSLTQKYGKHIKIEMLTGKLHGRKLACVNIAGDVVTIIICIILVKYGFEITNVIFNMNQTSSGAHIPLGLVYLACPLSCGLMGLRLLGDIKTQLNNLKHKPEEEAV</sequence>
<evidence type="ECO:0000313" key="11">
    <source>
        <dbReference type="EMBL" id="MCQ4636967.1"/>
    </source>
</evidence>
<evidence type="ECO:0000259" key="10">
    <source>
        <dbReference type="Pfam" id="PF04290"/>
    </source>
</evidence>
<comment type="subcellular location">
    <subcellularLocation>
        <location evidence="1">Cell inner membrane</location>
        <topology evidence="1">Multi-pass membrane protein</topology>
    </subcellularLocation>
</comment>
<keyword evidence="5 9" id="KW-0812">Transmembrane</keyword>
<feature type="transmembrane region" description="Helical" evidence="9">
    <location>
        <begin position="87"/>
        <end position="110"/>
    </location>
</feature>
<dbReference type="PANTHER" id="PTHR35011:SF2">
    <property type="entry name" value="2,3-DIKETO-L-GULONATE TRAP TRANSPORTER SMALL PERMEASE PROTEIN YIAM"/>
    <property type="match status" value="1"/>
</dbReference>
<dbReference type="EMBL" id="JANFXK010000009">
    <property type="protein sequence ID" value="MCQ4636967.1"/>
    <property type="molecule type" value="Genomic_DNA"/>
</dbReference>
<keyword evidence="6 9" id="KW-1133">Transmembrane helix</keyword>
<dbReference type="PANTHER" id="PTHR35011">
    <property type="entry name" value="2,3-DIKETO-L-GULONATE TRAP TRANSPORTER SMALL PERMEASE PROTEIN YIAM"/>
    <property type="match status" value="1"/>
</dbReference>
<evidence type="ECO:0000256" key="4">
    <source>
        <dbReference type="ARBA" id="ARBA00022519"/>
    </source>
</evidence>
<protein>
    <submittedName>
        <fullName evidence="11">TRAP transporter small permease</fullName>
    </submittedName>
</protein>
<comment type="caution">
    <text evidence="11">The sequence shown here is derived from an EMBL/GenBank/DDBJ whole genome shotgun (WGS) entry which is preliminary data.</text>
</comment>
<dbReference type="RefSeq" id="WP_256132156.1">
    <property type="nucleotide sequence ID" value="NZ_JANFXK010000009.1"/>
</dbReference>
<evidence type="ECO:0000256" key="8">
    <source>
        <dbReference type="ARBA" id="ARBA00038436"/>
    </source>
</evidence>
<organism evidence="11 12">
    <name type="scientific">Anaerovorax odorimutans</name>
    <dbReference type="NCBI Taxonomy" id="109327"/>
    <lineage>
        <taxon>Bacteria</taxon>
        <taxon>Bacillati</taxon>
        <taxon>Bacillota</taxon>
        <taxon>Clostridia</taxon>
        <taxon>Peptostreptococcales</taxon>
        <taxon>Anaerovoracaceae</taxon>
        <taxon>Anaerovorax</taxon>
    </lineage>
</organism>
<proteinExistence type="inferred from homology"/>